<dbReference type="FunFam" id="3.90.120.10:FF:000004">
    <property type="entry name" value="DNA (cytosine-5)-methyltransferase"/>
    <property type="match status" value="1"/>
</dbReference>
<organism evidence="15 16">
    <name type="scientific">Lithospermum erythrorhizon</name>
    <name type="common">Purple gromwell</name>
    <name type="synonym">Lithospermum officinale var. erythrorhizon</name>
    <dbReference type="NCBI Taxonomy" id="34254"/>
    <lineage>
        <taxon>Eukaryota</taxon>
        <taxon>Viridiplantae</taxon>
        <taxon>Streptophyta</taxon>
        <taxon>Embryophyta</taxon>
        <taxon>Tracheophyta</taxon>
        <taxon>Spermatophyta</taxon>
        <taxon>Magnoliopsida</taxon>
        <taxon>eudicotyledons</taxon>
        <taxon>Gunneridae</taxon>
        <taxon>Pentapetalae</taxon>
        <taxon>asterids</taxon>
        <taxon>lamiids</taxon>
        <taxon>Boraginales</taxon>
        <taxon>Boraginaceae</taxon>
        <taxon>Boraginoideae</taxon>
        <taxon>Lithospermeae</taxon>
        <taxon>Lithospermum</taxon>
    </lineage>
</organism>
<dbReference type="EC" id="2.1.1.37" evidence="8"/>
<gene>
    <name evidence="15" type="ORF">LIER_27078</name>
</gene>
<evidence type="ECO:0000256" key="2">
    <source>
        <dbReference type="ARBA" id="ARBA00022603"/>
    </source>
</evidence>
<dbReference type="PIRSF" id="PIRSF037404">
    <property type="entry name" value="DNMT1"/>
    <property type="match status" value="1"/>
</dbReference>
<evidence type="ECO:0000256" key="3">
    <source>
        <dbReference type="ARBA" id="ARBA00022679"/>
    </source>
</evidence>
<dbReference type="GO" id="GO:0005634">
    <property type="term" value="C:nucleus"/>
    <property type="evidence" value="ECO:0007669"/>
    <property type="project" value="UniProtKB-SubCell"/>
</dbReference>
<evidence type="ECO:0000259" key="14">
    <source>
        <dbReference type="PROSITE" id="PS51038"/>
    </source>
</evidence>
<evidence type="ECO:0000256" key="13">
    <source>
        <dbReference type="SAM" id="MobiDB-lite"/>
    </source>
</evidence>
<dbReference type="PROSITE" id="PS00095">
    <property type="entry name" value="C5_MTASE_2"/>
    <property type="match status" value="1"/>
</dbReference>
<evidence type="ECO:0000256" key="10">
    <source>
        <dbReference type="PROSITE-ProRule" id="PRU01016"/>
    </source>
</evidence>
<evidence type="ECO:0000256" key="12">
    <source>
        <dbReference type="RuleBase" id="RU000417"/>
    </source>
</evidence>
<comment type="subcellular location">
    <subcellularLocation>
        <location evidence="1 8">Nucleus</location>
    </subcellularLocation>
</comment>
<proteinExistence type="inferred from homology"/>
<dbReference type="GO" id="GO:0032259">
    <property type="term" value="P:methylation"/>
    <property type="evidence" value="ECO:0007669"/>
    <property type="project" value="UniProtKB-KW"/>
</dbReference>
<feature type="region of interest" description="Disordered" evidence="13">
    <location>
        <begin position="34"/>
        <end position="53"/>
    </location>
</feature>
<dbReference type="Gene3D" id="2.30.30.490">
    <property type="match status" value="2"/>
</dbReference>
<dbReference type="FunFam" id="3.90.120.10:FF:000002">
    <property type="entry name" value="DNA (cytosine-5)-methyltransferase"/>
    <property type="match status" value="1"/>
</dbReference>
<evidence type="ECO:0000256" key="5">
    <source>
        <dbReference type="ARBA" id="ARBA00022737"/>
    </source>
</evidence>
<evidence type="ECO:0000256" key="7">
    <source>
        <dbReference type="ARBA" id="ARBA00023242"/>
    </source>
</evidence>
<evidence type="ECO:0000256" key="4">
    <source>
        <dbReference type="ARBA" id="ARBA00022691"/>
    </source>
</evidence>
<reference evidence="15 16" key="1">
    <citation type="submission" date="2024-01" db="EMBL/GenBank/DDBJ databases">
        <title>The complete chloroplast genome sequence of Lithospermum erythrorhizon: insights into the phylogenetic relationship among Boraginaceae species and the maternal lineages of purple gromwells.</title>
        <authorList>
            <person name="Okada T."/>
            <person name="Watanabe K."/>
        </authorList>
    </citation>
    <scope>NUCLEOTIDE SEQUENCE [LARGE SCALE GENOMIC DNA]</scope>
</reference>
<dbReference type="GO" id="GO:0003886">
    <property type="term" value="F:DNA (cytosine-5-)-methyltransferase activity"/>
    <property type="evidence" value="ECO:0007669"/>
    <property type="project" value="UniProtKB-UniRule"/>
</dbReference>
<dbReference type="PROSITE" id="PS51038">
    <property type="entry name" value="BAH"/>
    <property type="match status" value="2"/>
</dbReference>
<evidence type="ECO:0000256" key="11">
    <source>
        <dbReference type="RuleBase" id="RU000416"/>
    </source>
</evidence>
<dbReference type="SMART" id="SM00439">
    <property type="entry name" value="BAH"/>
    <property type="match status" value="2"/>
</dbReference>
<feature type="domain" description="BAH" evidence="14">
    <location>
        <begin position="755"/>
        <end position="889"/>
    </location>
</feature>
<dbReference type="InterPro" id="IPR001525">
    <property type="entry name" value="C5_MeTfrase"/>
</dbReference>
<dbReference type="GO" id="GO:0003682">
    <property type="term" value="F:chromatin binding"/>
    <property type="evidence" value="ECO:0007669"/>
    <property type="project" value="UniProtKB-UniRule"/>
</dbReference>
<keyword evidence="5" id="KW-0677">Repeat</keyword>
<evidence type="ECO:0000313" key="15">
    <source>
        <dbReference type="EMBL" id="GAA0173470.1"/>
    </source>
</evidence>
<name>A0AAV3RB06_LITER</name>
<keyword evidence="7 8" id="KW-0539">Nucleus</keyword>
<keyword evidence="4 8" id="KW-0949">S-adenosyl-L-methionine</keyword>
<feature type="region of interest" description="Disordered" evidence="13">
    <location>
        <begin position="293"/>
        <end position="326"/>
    </location>
</feature>
<dbReference type="NCBIfam" id="TIGR00675">
    <property type="entry name" value="dcm"/>
    <property type="match status" value="1"/>
</dbReference>
<evidence type="ECO:0000256" key="9">
    <source>
        <dbReference type="PIRSR" id="PIRSR037404-1"/>
    </source>
</evidence>
<dbReference type="PANTHER" id="PTHR10629">
    <property type="entry name" value="CYTOSINE-SPECIFIC METHYLTRANSFERASE"/>
    <property type="match status" value="1"/>
</dbReference>
<dbReference type="Pfam" id="PF00145">
    <property type="entry name" value="DNA_methylase"/>
    <property type="match status" value="1"/>
</dbReference>
<dbReference type="Pfam" id="PF01426">
    <property type="entry name" value="BAH"/>
    <property type="match status" value="2"/>
</dbReference>
<dbReference type="FunFam" id="3.40.50.150:FF:000128">
    <property type="entry name" value="DNA (cytosine-5)-methyltransferase"/>
    <property type="match status" value="1"/>
</dbReference>
<dbReference type="GO" id="GO:0006346">
    <property type="term" value="P:DNA methylation-dependent constitutive heterochromatin formation"/>
    <property type="evidence" value="ECO:0007669"/>
    <property type="project" value="InterPro"/>
</dbReference>
<comment type="catalytic activity">
    <reaction evidence="8 12">
        <text>a 2'-deoxycytidine in DNA + S-adenosyl-L-methionine = a 5-methyl-2'-deoxycytidine in DNA + S-adenosyl-L-homocysteine + H(+)</text>
        <dbReference type="Rhea" id="RHEA:13681"/>
        <dbReference type="Rhea" id="RHEA-COMP:11369"/>
        <dbReference type="Rhea" id="RHEA-COMP:11370"/>
        <dbReference type="ChEBI" id="CHEBI:15378"/>
        <dbReference type="ChEBI" id="CHEBI:57856"/>
        <dbReference type="ChEBI" id="CHEBI:59789"/>
        <dbReference type="ChEBI" id="CHEBI:85452"/>
        <dbReference type="ChEBI" id="CHEBI:85454"/>
        <dbReference type="EC" id="2.1.1.37"/>
    </reaction>
</comment>
<evidence type="ECO:0000256" key="6">
    <source>
        <dbReference type="ARBA" id="ARBA00023125"/>
    </source>
</evidence>
<protein>
    <recommendedName>
        <fullName evidence="8">DNA (cytosine-5)-methyltransferase</fullName>
        <ecNumber evidence="8">2.1.1.37</ecNumber>
    </recommendedName>
</protein>
<feature type="region of interest" description="Disordered" evidence="13">
    <location>
        <begin position="680"/>
        <end position="701"/>
    </location>
</feature>
<evidence type="ECO:0000256" key="8">
    <source>
        <dbReference type="PIRNR" id="PIRNR037404"/>
    </source>
</evidence>
<dbReference type="InterPro" id="IPR031303">
    <property type="entry name" value="C5_meth_CS"/>
</dbReference>
<dbReference type="InterPro" id="IPR022702">
    <property type="entry name" value="Cytosine_MeTrfase1_RFD"/>
</dbReference>
<evidence type="ECO:0000313" key="16">
    <source>
        <dbReference type="Proteomes" id="UP001454036"/>
    </source>
</evidence>
<keyword evidence="2 8" id="KW-0489">Methyltransferase</keyword>
<keyword evidence="16" id="KW-1185">Reference proteome</keyword>
<dbReference type="InterPro" id="IPR001025">
    <property type="entry name" value="BAH_dom"/>
</dbReference>
<dbReference type="FunFam" id="3.40.50.150:FF:000108">
    <property type="entry name" value="DNA (cytosine-5)-methyltransferase"/>
    <property type="match status" value="1"/>
</dbReference>
<dbReference type="SUPFAM" id="SSF53335">
    <property type="entry name" value="S-adenosyl-L-methionine-dependent methyltransferases"/>
    <property type="match status" value="1"/>
</dbReference>
<keyword evidence="6 8" id="KW-0238">DNA-binding</keyword>
<evidence type="ECO:0000256" key="1">
    <source>
        <dbReference type="ARBA" id="ARBA00004123"/>
    </source>
</evidence>
<dbReference type="PRINTS" id="PR00105">
    <property type="entry name" value="C5METTRFRASE"/>
</dbReference>
<dbReference type="PROSITE" id="PS00094">
    <property type="entry name" value="C5_MTASE_1"/>
    <property type="match status" value="1"/>
</dbReference>
<dbReference type="InterPro" id="IPR018117">
    <property type="entry name" value="C5_DNA_meth_AS"/>
</dbReference>
<accession>A0AAV3RB06</accession>
<dbReference type="Gene3D" id="3.40.50.150">
    <property type="entry name" value="Vaccinia Virus protein VP39"/>
    <property type="match status" value="1"/>
</dbReference>
<dbReference type="EMBL" id="BAABME010008615">
    <property type="protein sequence ID" value="GAA0173470.1"/>
    <property type="molecule type" value="Genomic_DNA"/>
</dbReference>
<dbReference type="InterPro" id="IPR050390">
    <property type="entry name" value="C5-Methyltransferase"/>
</dbReference>
<keyword evidence="3 8" id="KW-0808">Transferase</keyword>
<sequence length="1550" mass="173909">MGSASVLEPAMSTDEVDLNGKRLDLARTTAMIGKERKRTASRTTEESTGTRKIPRRAAACLNFKEKSVSISDKDSVIEKKEDQTVEEEAVAVRLTAGLEVGKPSRNLTEFVLHNSDGIPQSFEMLEVDDIFISGLILPLEAQPDKKKLRGIKCESFGRVESWAISGYEDGVPVIWLSTDIADYNCIKPSGSYKKLYDHFFAKATACVEVYKKLSKSSGGNPDTSLDELLGGVVRVMSGMKCFSHGASVRDFIISQGQFIYNQLVGLDETSKTDQLFLELPVLLALKDEMHKQDGHIKSQPRSSDGSIKIGPKVDRDKESGSLSSLEEDEDLKLARLLQEEENWNSRKQKRGHASTSSLSKFYIKINEDEIANDYPLPAYYKTSNEETDEYVVFDSGIDSCHIDDLPRTMLHNWSLYNSDSRLISLELLPMKPCADIDVTIFGSGVMTGDDGSGYHFDADSNQSSSGSSGAQEVDGIPLYLSAIKEWMIEFGSSMVFVSIRTDMAWYRLGKPSKQYAPWYEPVLKTARLAITIITLLKDQSRVARLSFGDVIKKVSELHKNHPAFISSNPAVVERYVVVHGQIILQQFSEFPDQNIKKSGFVIGLTNKMEERHHTKWIVKKKKIIQRNELNLNPRAGMGPAVSKRKAMQATTTKLINRIWGEYYSNYSPEISNEGVACDLKEDEENEEQEENDEHEENDEEVREVDVVLEKVHTPFSASKQCKALSTNKEIQWGGEPVGKTSDGYTLYKQAIANGFKIEVGAAVLVDVGQSKELLDIYFVEHMFEKLDGSKMFHGRLMQRGSETFLGNTISEREIFLMHECMDFELVEAKETVPLELRRRPWGYQYRRANIEADKKDRARADERKKKGLPAEYYCRSLYSPEEGGFFALPTGEIGVVSGFCSSCKLNEADSKIELSEISKSRNSFVFEGNEYTGHDFVYVSAYHFDTGRKESGTFKGGRNVGLKAYVIGQLLEIIPSATKKADAASTQLKIRRFFRPEDISEEKAYSSDIREVYYSEETHTIPLNLIEGKCEVRKKCDLPVQDVPALFEHVFFCEQMYDPCKGSLKQLPSHIKLNYSSGKLDNAASRKRKGKCKEGENDFGSEELVSEDRLVTLDIFAGCGGLSEGLHKSGASTTKWAIEYDEAAGEAFRLNHPDSMVFVNNCNVILRAVMQKSGGIDDCISTTEASELEAKLDKEVVDNLPLPGQVDFINGGPPCQGFSGMNRFNQSTWSKVQCEMILGYLSFADIYRPRFFLLENVRNFVSFNHGQTFKLTVASLLEMGYQVRFGILEAGTYGVPQSRKRAFIWAASPEETLPKWPEPMHVFAAPELKIKLAENMHYVAARSTANGAPFRALTVRDTIGDLPPVSNGASKTNLEYKGDPVSWFQKRIRGNAMVLSDHITKEMNELNLIRCQRIPRRPGADWRDLPDEKVTLSTGQVVDLIPWCLPNTAKRHNQWKGLFGRLDWEGNFPTSITDPQPMGKVGMCFHPEEDRIVTVRECARSQGFPDSYKFAGNILSKHRQIGNAVPPPLAYALGRKLKEALESKKGLESK</sequence>
<dbReference type="Gene3D" id="3.90.120.10">
    <property type="entry name" value="DNA Methylase, subunit A, domain 2"/>
    <property type="match status" value="2"/>
</dbReference>
<dbReference type="CDD" id="cd04708">
    <property type="entry name" value="BAH_plantDCM_II"/>
    <property type="match status" value="1"/>
</dbReference>
<dbReference type="Proteomes" id="UP001454036">
    <property type="component" value="Unassembled WGS sequence"/>
</dbReference>
<dbReference type="PROSITE" id="PS51679">
    <property type="entry name" value="SAM_MT_C5"/>
    <property type="match status" value="1"/>
</dbReference>
<comment type="similarity">
    <text evidence="8 10 11">Belongs to the class I-like SAM-binding methyltransferase superfamily. C5-methyltransferase family.</text>
</comment>
<dbReference type="InterPro" id="IPR043151">
    <property type="entry name" value="BAH_sf"/>
</dbReference>
<dbReference type="Pfam" id="PF12047">
    <property type="entry name" value="DNMT1-RFD"/>
    <property type="match status" value="2"/>
</dbReference>
<dbReference type="InterPro" id="IPR029063">
    <property type="entry name" value="SAM-dependent_MTases_sf"/>
</dbReference>
<dbReference type="GO" id="GO:0003677">
    <property type="term" value="F:DNA binding"/>
    <property type="evidence" value="ECO:0007669"/>
    <property type="project" value="UniProtKB-KW"/>
</dbReference>
<dbReference type="GO" id="GO:0044027">
    <property type="term" value="P:negative regulation of gene expression via chromosomal CpG island methylation"/>
    <property type="evidence" value="ECO:0007669"/>
    <property type="project" value="TreeGrafter"/>
</dbReference>
<feature type="active site" evidence="9 10">
    <location>
        <position position="1215"/>
    </location>
</feature>
<dbReference type="PANTHER" id="PTHR10629:SF52">
    <property type="entry name" value="DNA (CYTOSINE-5)-METHYLTRANSFERASE 1"/>
    <property type="match status" value="1"/>
</dbReference>
<feature type="domain" description="BAH" evidence="14">
    <location>
        <begin position="929"/>
        <end position="1068"/>
    </location>
</feature>
<comment type="caution">
    <text evidence="15">The sequence shown here is derived from an EMBL/GenBank/DDBJ whole genome shotgun (WGS) entry which is preliminary data.</text>
</comment>